<organism evidence="6 7">
    <name type="scientific">Oceaniferula marina</name>
    <dbReference type="NCBI Taxonomy" id="2748318"/>
    <lineage>
        <taxon>Bacteria</taxon>
        <taxon>Pseudomonadati</taxon>
        <taxon>Verrucomicrobiota</taxon>
        <taxon>Verrucomicrobiia</taxon>
        <taxon>Verrucomicrobiales</taxon>
        <taxon>Verrucomicrobiaceae</taxon>
        <taxon>Oceaniferula</taxon>
    </lineage>
</organism>
<reference evidence="6 7" key="1">
    <citation type="submission" date="2020-07" db="EMBL/GenBank/DDBJ databases">
        <title>Roseicoccus Jingziensis gen. nov., sp. nov., isolated from coastal seawater.</title>
        <authorList>
            <person name="Feng X."/>
        </authorList>
    </citation>
    <scope>NUCLEOTIDE SEQUENCE [LARGE SCALE GENOMIC DNA]</scope>
    <source>
        <strain evidence="6 7">N1E253</strain>
    </source>
</reference>
<dbReference type="GO" id="GO:0030288">
    <property type="term" value="C:outer membrane-bounded periplasmic space"/>
    <property type="evidence" value="ECO:0007669"/>
    <property type="project" value="TreeGrafter"/>
</dbReference>
<dbReference type="InterPro" id="IPR050695">
    <property type="entry name" value="N-acetylmuramoyl_amidase_3"/>
</dbReference>
<dbReference type="AlphaFoldDB" id="A0A851GGK8"/>
<keyword evidence="3" id="KW-0378">Hydrolase</keyword>
<accession>A0A851GGK8</accession>
<dbReference type="GO" id="GO:0008745">
    <property type="term" value="F:N-acetylmuramoyl-L-alanine amidase activity"/>
    <property type="evidence" value="ECO:0007669"/>
    <property type="project" value="UniProtKB-EC"/>
</dbReference>
<sequence length="240" mass="26537">MCISIFLAACAHSGGGDTPSAGKQSLKRDYWGHRPGPKGFRTVIIDAGHGGKDSGARGHGAVEKDLALDTAKRLKRKLAGKFKVVMIRSSDQFVDLDDRVAKANRYDSAILVSLHYNSSRSRSTRGPETYYWRVDSYSLAWRIQRELAKVSPSEYRSRGLVRRRLRLTRNTRIPSVLVELGYLTHASEARLCRSAGYRDRLASALAKAISEQRAHGDTGTGRLPRPIYKPLSKASDPPGS</sequence>
<dbReference type="Pfam" id="PF01520">
    <property type="entry name" value="Amidase_3"/>
    <property type="match status" value="1"/>
</dbReference>
<dbReference type="EMBL" id="JACBAZ010000004">
    <property type="protein sequence ID" value="NWK56339.1"/>
    <property type="molecule type" value="Genomic_DNA"/>
</dbReference>
<gene>
    <name evidence="6" type="ORF">HW115_12010</name>
</gene>
<dbReference type="EC" id="3.5.1.28" evidence="2"/>
<feature type="region of interest" description="Disordered" evidence="4">
    <location>
        <begin position="210"/>
        <end position="240"/>
    </location>
</feature>
<dbReference type="SMART" id="SM00646">
    <property type="entry name" value="Ami_3"/>
    <property type="match status" value="1"/>
</dbReference>
<dbReference type="PANTHER" id="PTHR30404">
    <property type="entry name" value="N-ACETYLMURAMOYL-L-ALANINE AMIDASE"/>
    <property type="match status" value="1"/>
</dbReference>
<evidence type="ECO:0000313" key="6">
    <source>
        <dbReference type="EMBL" id="NWK56339.1"/>
    </source>
</evidence>
<comment type="catalytic activity">
    <reaction evidence="1">
        <text>Hydrolyzes the link between N-acetylmuramoyl residues and L-amino acid residues in certain cell-wall glycopeptides.</text>
        <dbReference type="EC" id="3.5.1.28"/>
    </reaction>
</comment>
<comment type="caution">
    <text evidence="6">The sequence shown here is derived from an EMBL/GenBank/DDBJ whole genome shotgun (WGS) entry which is preliminary data.</text>
</comment>
<protein>
    <recommendedName>
        <fullName evidence="2">N-acetylmuramoyl-L-alanine amidase</fullName>
        <ecNumber evidence="2">3.5.1.28</ecNumber>
    </recommendedName>
</protein>
<dbReference type="InterPro" id="IPR002508">
    <property type="entry name" value="MurNAc-LAA_cat"/>
</dbReference>
<feature type="domain" description="MurNAc-LAA" evidence="5">
    <location>
        <begin position="100"/>
        <end position="210"/>
    </location>
</feature>
<evidence type="ECO:0000313" key="7">
    <source>
        <dbReference type="Proteomes" id="UP000557872"/>
    </source>
</evidence>
<dbReference type="GO" id="GO:0009253">
    <property type="term" value="P:peptidoglycan catabolic process"/>
    <property type="evidence" value="ECO:0007669"/>
    <property type="project" value="InterPro"/>
</dbReference>
<evidence type="ECO:0000256" key="4">
    <source>
        <dbReference type="SAM" id="MobiDB-lite"/>
    </source>
</evidence>
<keyword evidence="7" id="KW-1185">Reference proteome</keyword>
<dbReference type="Gene3D" id="3.40.630.40">
    <property type="entry name" value="Zn-dependent exopeptidases"/>
    <property type="match status" value="1"/>
</dbReference>
<evidence type="ECO:0000256" key="3">
    <source>
        <dbReference type="ARBA" id="ARBA00022801"/>
    </source>
</evidence>
<dbReference type="SUPFAM" id="SSF53187">
    <property type="entry name" value="Zn-dependent exopeptidases"/>
    <property type="match status" value="1"/>
</dbReference>
<dbReference type="PANTHER" id="PTHR30404:SF0">
    <property type="entry name" value="N-ACETYLMURAMOYL-L-ALANINE AMIDASE AMIC"/>
    <property type="match status" value="1"/>
</dbReference>
<dbReference type="Proteomes" id="UP000557872">
    <property type="component" value="Unassembled WGS sequence"/>
</dbReference>
<name>A0A851GGK8_9BACT</name>
<evidence type="ECO:0000259" key="5">
    <source>
        <dbReference type="SMART" id="SM00646"/>
    </source>
</evidence>
<evidence type="ECO:0000256" key="2">
    <source>
        <dbReference type="ARBA" id="ARBA00011901"/>
    </source>
</evidence>
<evidence type="ECO:0000256" key="1">
    <source>
        <dbReference type="ARBA" id="ARBA00001561"/>
    </source>
</evidence>
<dbReference type="CDD" id="cd02696">
    <property type="entry name" value="MurNAc-LAA"/>
    <property type="match status" value="1"/>
</dbReference>
<proteinExistence type="predicted"/>